<protein>
    <submittedName>
        <fullName evidence="1">Uncharacterized protein</fullName>
    </submittedName>
</protein>
<proteinExistence type="predicted"/>
<evidence type="ECO:0000313" key="1">
    <source>
        <dbReference type="EMBL" id="KAF2834881.1"/>
    </source>
</evidence>
<sequence length="74" mass="8175">MGKIDGKNNYEESKYMRKGASLSIPFPSPILTVGRVGRKTPFASTASKSLFGRVRCKTLLTSTASTLRFRTCWA</sequence>
<accession>A0A9P4VJ78</accession>
<gene>
    <name evidence="1" type="ORF">M501DRAFT_481869</name>
</gene>
<name>A0A9P4VJ78_9PEZI</name>
<comment type="caution">
    <text evidence="1">The sequence shown here is derived from an EMBL/GenBank/DDBJ whole genome shotgun (WGS) entry which is preliminary data.</text>
</comment>
<keyword evidence="2" id="KW-1185">Reference proteome</keyword>
<reference evidence="1" key="1">
    <citation type="journal article" date="2020" name="Stud. Mycol.">
        <title>101 Dothideomycetes genomes: a test case for predicting lifestyles and emergence of pathogens.</title>
        <authorList>
            <person name="Haridas S."/>
            <person name="Albert R."/>
            <person name="Binder M."/>
            <person name="Bloem J."/>
            <person name="Labutti K."/>
            <person name="Salamov A."/>
            <person name="Andreopoulos B."/>
            <person name="Baker S."/>
            <person name="Barry K."/>
            <person name="Bills G."/>
            <person name="Bluhm B."/>
            <person name="Cannon C."/>
            <person name="Castanera R."/>
            <person name="Culley D."/>
            <person name="Daum C."/>
            <person name="Ezra D."/>
            <person name="Gonzalez J."/>
            <person name="Henrissat B."/>
            <person name="Kuo A."/>
            <person name="Liang C."/>
            <person name="Lipzen A."/>
            <person name="Lutzoni F."/>
            <person name="Magnuson J."/>
            <person name="Mondo S."/>
            <person name="Nolan M."/>
            <person name="Ohm R."/>
            <person name="Pangilinan J."/>
            <person name="Park H.-J."/>
            <person name="Ramirez L."/>
            <person name="Alfaro M."/>
            <person name="Sun H."/>
            <person name="Tritt A."/>
            <person name="Yoshinaga Y."/>
            <person name="Zwiers L.-H."/>
            <person name="Turgeon B."/>
            <person name="Goodwin S."/>
            <person name="Spatafora J."/>
            <person name="Crous P."/>
            <person name="Grigoriev I."/>
        </authorList>
    </citation>
    <scope>NUCLEOTIDE SEQUENCE</scope>
    <source>
        <strain evidence="1">CBS 101060</strain>
    </source>
</reference>
<dbReference type="EMBL" id="MU006113">
    <property type="protein sequence ID" value="KAF2834881.1"/>
    <property type="molecule type" value="Genomic_DNA"/>
</dbReference>
<evidence type="ECO:0000313" key="2">
    <source>
        <dbReference type="Proteomes" id="UP000799429"/>
    </source>
</evidence>
<dbReference type="AlphaFoldDB" id="A0A9P4VJ78"/>
<dbReference type="Proteomes" id="UP000799429">
    <property type="component" value="Unassembled WGS sequence"/>
</dbReference>
<organism evidence="1 2">
    <name type="scientific">Patellaria atrata CBS 101060</name>
    <dbReference type="NCBI Taxonomy" id="1346257"/>
    <lineage>
        <taxon>Eukaryota</taxon>
        <taxon>Fungi</taxon>
        <taxon>Dikarya</taxon>
        <taxon>Ascomycota</taxon>
        <taxon>Pezizomycotina</taxon>
        <taxon>Dothideomycetes</taxon>
        <taxon>Dothideomycetes incertae sedis</taxon>
        <taxon>Patellariales</taxon>
        <taxon>Patellariaceae</taxon>
        <taxon>Patellaria</taxon>
    </lineage>
</organism>